<sequence>MNQEKPLNLQRAIEIAAEAHREQTDKAGAPYLLHPLRVMMSLETDDERIVGVLHDVVEDGPGWTFERLEKEGFSPTVLDALRLVTKRPEDEGDSEAVYVAFVQRAKGNKIARRVKTADILDNLNASRLSALTEKDMRRMNRYLAALRELRDADT</sequence>
<dbReference type="EMBL" id="RDRB01000015">
    <property type="protein sequence ID" value="ROT94717.1"/>
    <property type="molecule type" value="Genomic_DNA"/>
</dbReference>
<dbReference type="GO" id="GO:0008893">
    <property type="term" value="F:guanosine-3',5'-bis(diphosphate) 3'-diphosphatase activity"/>
    <property type="evidence" value="ECO:0007669"/>
    <property type="project" value="TreeGrafter"/>
</dbReference>
<dbReference type="PANTHER" id="PTHR46246:SF1">
    <property type="entry name" value="GUANOSINE-3',5'-BIS(DIPHOSPHATE) 3'-PYROPHOSPHOHYDROLASE MESH1"/>
    <property type="match status" value="1"/>
</dbReference>
<dbReference type="Gene3D" id="1.10.3210.10">
    <property type="entry name" value="Hypothetical protein af1432"/>
    <property type="match status" value="1"/>
</dbReference>
<keyword evidence="1" id="KW-0378">Hydrolase</keyword>
<dbReference type="InterPro" id="IPR052194">
    <property type="entry name" value="MESH1"/>
</dbReference>
<name>A0A3N2QHN0_9RHOB</name>
<dbReference type="Proteomes" id="UP000268016">
    <property type="component" value="Unassembled WGS sequence"/>
</dbReference>
<dbReference type="AlphaFoldDB" id="A0A3N2QHN0"/>
<keyword evidence="2" id="KW-1185">Reference proteome</keyword>
<protein>
    <submittedName>
        <fullName evidence="1">Bifunctional (P)ppGpp synthetase/guanosine-3',5'-bis(Diphosphate) 3'-pyrophosphohydrolase</fullName>
    </submittedName>
</protein>
<dbReference type="SUPFAM" id="SSF109604">
    <property type="entry name" value="HD-domain/PDEase-like"/>
    <property type="match status" value="1"/>
</dbReference>
<dbReference type="OrthoDB" id="9802385at2"/>
<evidence type="ECO:0000313" key="1">
    <source>
        <dbReference type="EMBL" id="ROT94717.1"/>
    </source>
</evidence>
<dbReference type="PANTHER" id="PTHR46246">
    <property type="entry name" value="GUANOSINE-3',5'-BIS(DIPHOSPHATE) 3'-PYROPHOSPHOHYDROLASE MESH1"/>
    <property type="match status" value="1"/>
</dbReference>
<evidence type="ECO:0000313" key="2">
    <source>
        <dbReference type="Proteomes" id="UP000268016"/>
    </source>
</evidence>
<accession>A0A3N2QHN0</accession>
<comment type="caution">
    <text evidence="1">The sequence shown here is derived from an EMBL/GenBank/DDBJ whole genome shotgun (WGS) entry which is preliminary data.</text>
</comment>
<proteinExistence type="predicted"/>
<dbReference type="RefSeq" id="WP_123644149.1">
    <property type="nucleotide sequence ID" value="NZ_ML119094.1"/>
</dbReference>
<organism evidence="1 2">
    <name type="scientific">Histidinibacterium lentulum</name>
    <dbReference type="NCBI Taxonomy" id="2480588"/>
    <lineage>
        <taxon>Bacteria</taxon>
        <taxon>Pseudomonadati</taxon>
        <taxon>Pseudomonadota</taxon>
        <taxon>Alphaproteobacteria</taxon>
        <taxon>Rhodobacterales</taxon>
        <taxon>Paracoccaceae</taxon>
        <taxon>Histidinibacterium</taxon>
    </lineage>
</organism>
<reference evidence="1 2" key="1">
    <citation type="submission" date="2018-10" db="EMBL/GenBank/DDBJ databases">
        <title>Histidinibacterium lentulum gen. nov., sp. nov., a marine bacterium from the culture broth of Picochlorum sp. 122.</title>
        <authorList>
            <person name="Wang G."/>
        </authorList>
    </citation>
    <scope>NUCLEOTIDE SEQUENCE [LARGE SCALE GENOMIC DNA]</scope>
    <source>
        <strain evidence="1 2">B17</strain>
    </source>
</reference>
<gene>
    <name evidence="1" type="ORF">EAT49_20025</name>
</gene>